<dbReference type="STRING" id="930992.A0A0C9ZWH5"/>
<organism evidence="1 2">
    <name type="scientific">Suillus luteus UH-Slu-Lm8-n1</name>
    <dbReference type="NCBI Taxonomy" id="930992"/>
    <lineage>
        <taxon>Eukaryota</taxon>
        <taxon>Fungi</taxon>
        <taxon>Dikarya</taxon>
        <taxon>Basidiomycota</taxon>
        <taxon>Agaricomycotina</taxon>
        <taxon>Agaricomycetes</taxon>
        <taxon>Agaricomycetidae</taxon>
        <taxon>Boletales</taxon>
        <taxon>Suillineae</taxon>
        <taxon>Suillaceae</taxon>
        <taxon>Suillus</taxon>
    </lineage>
</organism>
<evidence type="ECO:0000313" key="2">
    <source>
        <dbReference type="Proteomes" id="UP000054485"/>
    </source>
</evidence>
<sequence length="102" mass="11702">MSLPSSKLSSPSLHCTSESFVEMHDGQEGFILAAQQDKFIINVYNFQKEQLTFQIVLPKWLSCITMDLIHEASVREGRPKVGNICWRRVRKYDISGGPRLDF</sequence>
<dbReference type="OrthoDB" id="756370at2759"/>
<gene>
    <name evidence="1" type="ORF">CY34DRAFT_805216</name>
</gene>
<name>A0A0C9ZWH5_9AGAM</name>
<dbReference type="EMBL" id="KN835246">
    <property type="protein sequence ID" value="KIK42160.1"/>
    <property type="molecule type" value="Genomic_DNA"/>
</dbReference>
<evidence type="ECO:0000313" key="1">
    <source>
        <dbReference type="EMBL" id="KIK42160.1"/>
    </source>
</evidence>
<dbReference type="HOGENOM" id="CLU_2279323_0_0_1"/>
<keyword evidence="2" id="KW-1185">Reference proteome</keyword>
<reference evidence="1 2" key="1">
    <citation type="submission" date="2014-04" db="EMBL/GenBank/DDBJ databases">
        <authorList>
            <consortium name="DOE Joint Genome Institute"/>
            <person name="Kuo A."/>
            <person name="Ruytinx J."/>
            <person name="Rineau F."/>
            <person name="Colpaert J."/>
            <person name="Kohler A."/>
            <person name="Nagy L.G."/>
            <person name="Floudas D."/>
            <person name="Copeland A."/>
            <person name="Barry K.W."/>
            <person name="Cichocki N."/>
            <person name="Veneault-Fourrey C."/>
            <person name="LaButti K."/>
            <person name="Lindquist E.A."/>
            <person name="Lipzen A."/>
            <person name="Lundell T."/>
            <person name="Morin E."/>
            <person name="Murat C."/>
            <person name="Sun H."/>
            <person name="Tunlid A."/>
            <person name="Henrissat B."/>
            <person name="Grigoriev I.V."/>
            <person name="Hibbett D.S."/>
            <person name="Martin F."/>
            <person name="Nordberg H.P."/>
            <person name="Cantor M.N."/>
            <person name="Hua S.X."/>
        </authorList>
    </citation>
    <scope>NUCLEOTIDE SEQUENCE [LARGE SCALE GENOMIC DNA]</scope>
    <source>
        <strain evidence="1 2">UH-Slu-Lm8-n1</strain>
    </source>
</reference>
<reference evidence="2" key="2">
    <citation type="submission" date="2015-01" db="EMBL/GenBank/DDBJ databases">
        <title>Evolutionary Origins and Diversification of the Mycorrhizal Mutualists.</title>
        <authorList>
            <consortium name="DOE Joint Genome Institute"/>
            <consortium name="Mycorrhizal Genomics Consortium"/>
            <person name="Kohler A."/>
            <person name="Kuo A."/>
            <person name="Nagy L.G."/>
            <person name="Floudas D."/>
            <person name="Copeland A."/>
            <person name="Barry K.W."/>
            <person name="Cichocki N."/>
            <person name="Veneault-Fourrey C."/>
            <person name="LaButti K."/>
            <person name="Lindquist E.A."/>
            <person name="Lipzen A."/>
            <person name="Lundell T."/>
            <person name="Morin E."/>
            <person name="Murat C."/>
            <person name="Riley R."/>
            <person name="Ohm R."/>
            <person name="Sun H."/>
            <person name="Tunlid A."/>
            <person name="Henrissat B."/>
            <person name="Grigoriev I.V."/>
            <person name="Hibbett D.S."/>
            <person name="Martin F."/>
        </authorList>
    </citation>
    <scope>NUCLEOTIDE SEQUENCE [LARGE SCALE GENOMIC DNA]</scope>
    <source>
        <strain evidence="2">UH-Slu-Lm8-n1</strain>
    </source>
</reference>
<proteinExistence type="predicted"/>
<dbReference type="Proteomes" id="UP000054485">
    <property type="component" value="Unassembled WGS sequence"/>
</dbReference>
<dbReference type="InParanoid" id="A0A0C9ZWH5"/>
<protein>
    <submittedName>
        <fullName evidence="1">Unplaced genomic scaffold CY34scaffold_115, whole genome shotgun sequence</fullName>
    </submittedName>
</protein>
<dbReference type="AlphaFoldDB" id="A0A0C9ZWH5"/>
<accession>A0A0C9ZWH5</accession>